<dbReference type="InterPro" id="IPR015856">
    <property type="entry name" value="ABC_transpr_CbiO/EcfA_su"/>
</dbReference>
<reference evidence="10 11" key="1">
    <citation type="submission" date="2024-04" db="EMBL/GenBank/DDBJ databases">
        <title>Isolation and characterization of novel acetogenic strains of the genera Terrisporobacter and Acetoanaerobium.</title>
        <authorList>
            <person name="Boeer T."/>
            <person name="Schueler M.A."/>
            <person name="Lueschen A."/>
            <person name="Eysell L."/>
            <person name="Droege J."/>
            <person name="Heinemann M."/>
            <person name="Engelhardt L."/>
            <person name="Basen M."/>
            <person name="Daniel R."/>
        </authorList>
    </citation>
    <scope>NUCLEOTIDE SEQUENCE [LARGE SCALE GENOMIC DNA]</scope>
    <source>
        <strain evidence="10 11">ELB</strain>
    </source>
</reference>
<dbReference type="GO" id="GO:0005524">
    <property type="term" value="F:ATP binding"/>
    <property type="evidence" value="ECO:0007669"/>
    <property type="project" value="UniProtKB-KW"/>
</dbReference>
<evidence type="ECO:0000256" key="5">
    <source>
        <dbReference type="ARBA" id="ARBA00022741"/>
    </source>
</evidence>
<evidence type="ECO:0000256" key="1">
    <source>
        <dbReference type="ARBA" id="ARBA00004202"/>
    </source>
</evidence>
<comment type="subcellular location">
    <subcellularLocation>
        <location evidence="1">Cell membrane</location>
        <topology evidence="1">Peripheral membrane protein</topology>
    </subcellularLocation>
</comment>
<proteinExistence type="inferred from homology"/>
<evidence type="ECO:0000256" key="2">
    <source>
        <dbReference type="ARBA" id="ARBA00005417"/>
    </source>
</evidence>
<dbReference type="InterPro" id="IPR017871">
    <property type="entry name" value="ABC_transporter-like_CS"/>
</dbReference>
<evidence type="ECO:0000256" key="8">
    <source>
        <dbReference type="ARBA" id="ARBA00023136"/>
    </source>
</evidence>
<evidence type="ECO:0000256" key="3">
    <source>
        <dbReference type="ARBA" id="ARBA00022448"/>
    </source>
</evidence>
<feature type="domain" description="ABC transporter" evidence="9">
    <location>
        <begin position="258"/>
        <end position="470"/>
    </location>
</feature>
<keyword evidence="5" id="KW-0547">Nucleotide-binding</keyword>
<dbReference type="Proteomes" id="UP001477947">
    <property type="component" value="Chromosome"/>
</dbReference>
<evidence type="ECO:0000259" key="9">
    <source>
        <dbReference type="PROSITE" id="PS50893"/>
    </source>
</evidence>
<dbReference type="Gene3D" id="3.40.50.300">
    <property type="entry name" value="P-loop containing nucleotide triphosphate hydrolases"/>
    <property type="match status" value="2"/>
</dbReference>
<evidence type="ECO:0000256" key="6">
    <source>
        <dbReference type="ARBA" id="ARBA00022840"/>
    </source>
</evidence>
<keyword evidence="11" id="KW-1185">Reference proteome</keyword>
<feature type="domain" description="ABC transporter" evidence="9">
    <location>
        <begin position="4"/>
        <end position="241"/>
    </location>
</feature>
<gene>
    <name evidence="10" type="primary">ykoD_2</name>
    <name evidence="10" type="ORF">TPELB_10600</name>
</gene>
<accession>A0ABZ3FDS8</accession>
<dbReference type="RefSeq" id="WP_206924573.1">
    <property type="nucleotide sequence ID" value="NZ_CP154622.1"/>
</dbReference>
<dbReference type="Pfam" id="PF00005">
    <property type="entry name" value="ABC_tran"/>
    <property type="match status" value="2"/>
</dbReference>
<keyword evidence="8" id="KW-0472">Membrane</keyword>
<dbReference type="CDD" id="cd03225">
    <property type="entry name" value="ABC_cobalt_CbiO_domain1"/>
    <property type="match status" value="2"/>
</dbReference>
<dbReference type="PANTHER" id="PTHR43553">
    <property type="entry name" value="HEAVY METAL TRANSPORTER"/>
    <property type="match status" value="1"/>
</dbReference>
<dbReference type="SMART" id="SM00382">
    <property type="entry name" value="AAA"/>
    <property type="match status" value="2"/>
</dbReference>
<keyword evidence="6 10" id="KW-0067">ATP-binding</keyword>
<keyword evidence="7" id="KW-1278">Translocase</keyword>
<sequence>MDILEVKNLSYKLPEGSELLIDNINFNIKKGEMVLITGRSGTGKSMLLKCLNGIIPNYYNGTLDGNIFYKGKLISSMNKEDIVKNIGFMWQDVDYQMINMTVEDEIAFGLENLGCSREYIKKKLKELETLININLEAKIDTLSGGQKQKVAIASIIAMNQDLILLDEPLANLDLDSAIEILQFIKNITKKGKTVILVEHKLDLGKNYIDRLLYLKDKTINLDITNKNEIANFEKEKYKKLDLRETNIIENKNNEETVINLKELKFRYKNNKKNTIENINLEIKKGERIVVLGHNGSGKSTLLKVICGLNKGRKLKYSNFKVDGSVGYVFQNPTHQLFMSSVYDEVNLNSISKEYTDYILKLFNLYELKKYHPLSLSQGKKRLLAIACILSSNPDIIILDEPTIGQDYENLKLIIDIINKINKIKCTTIITVTHDIACAKSLCDRVIILNDGAIVKQGNVNLVQDYFNVIY</sequence>
<dbReference type="PROSITE" id="PS50893">
    <property type="entry name" value="ABC_TRANSPORTER_2"/>
    <property type="match status" value="2"/>
</dbReference>
<dbReference type="SUPFAM" id="SSF52540">
    <property type="entry name" value="P-loop containing nucleoside triphosphate hydrolases"/>
    <property type="match status" value="2"/>
</dbReference>
<organism evidence="10 11">
    <name type="scientific">Terrisporobacter petrolearius</name>
    <dbReference type="NCBI Taxonomy" id="1460447"/>
    <lineage>
        <taxon>Bacteria</taxon>
        <taxon>Bacillati</taxon>
        <taxon>Bacillota</taxon>
        <taxon>Clostridia</taxon>
        <taxon>Peptostreptococcales</taxon>
        <taxon>Peptostreptococcaceae</taxon>
        <taxon>Terrisporobacter</taxon>
    </lineage>
</organism>
<evidence type="ECO:0000313" key="11">
    <source>
        <dbReference type="Proteomes" id="UP001477947"/>
    </source>
</evidence>
<name>A0ABZ3FDS8_9FIRM</name>
<protein>
    <submittedName>
        <fullName evidence="10">HMP/thiamine import ATP-binding protein YkoD</fullName>
        <ecNumber evidence="10">3.6.3.-</ecNumber>
    </submittedName>
</protein>
<dbReference type="EMBL" id="CP154622">
    <property type="protein sequence ID" value="XAM40750.1"/>
    <property type="molecule type" value="Genomic_DNA"/>
</dbReference>
<dbReference type="GO" id="GO:0016787">
    <property type="term" value="F:hydrolase activity"/>
    <property type="evidence" value="ECO:0007669"/>
    <property type="project" value="UniProtKB-KW"/>
</dbReference>
<dbReference type="EC" id="3.6.3.-" evidence="10"/>
<dbReference type="PANTHER" id="PTHR43553:SF27">
    <property type="entry name" value="ENERGY-COUPLING FACTOR TRANSPORTER ATP-BINDING PROTEIN ECFA2"/>
    <property type="match status" value="1"/>
</dbReference>
<keyword evidence="3" id="KW-0813">Transport</keyword>
<dbReference type="InterPro" id="IPR027417">
    <property type="entry name" value="P-loop_NTPase"/>
</dbReference>
<dbReference type="InterPro" id="IPR003593">
    <property type="entry name" value="AAA+_ATPase"/>
</dbReference>
<evidence type="ECO:0000313" key="10">
    <source>
        <dbReference type="EMBL" id="XAM40750.1"/>
    </source>
</evidence>
<keyword evidence="10" id="KW-0378">Hydrolase</keyword>
<dbReference type="InterPro" id="IPR003439">
    <property type="entry name" value="ABC_transporter-like_ATP-bd"/>
</dbReference>
<dbReference type="PROSITE" id="PS00211">
    <property type="entry name" value="ABC_TRANSPORTER_1"/>
    <property type="match status" value="1"/>
</dbReference>
<evidence type="ECO:0000256" key="7">
    <source>
        <dbReference type="ARBA" id="ARBA00022967"/>
    </source>
</evidence>
<dbReference type="InterPro" id="IPR050095">
    <property type="entry name" value="ECF_ABC_transporter_ATP-bd"/>
</dbReference>
<evidence type="ECO:0000256" key="4">
    <source>
        <dbReference type="ARBA" id="ARBA00022475"/>
    </source>
</evidence>
<comment type="similarity">
    <text evidence="2">Belongs to the ABC transporter superfamily.</text>
</comment>
<keyword evidence="4" id="KW-1003">Cell membrane</keyword>